<accession>A0ABQ5DVP2</accession>
<feature type="compositionally biased region" description="Basic and acidic residues" evidence="1">
    <location>
        <begin position="128"/>
        <end position="139"/>
    </location>
</feature>
<dbReference type="Gene3D" id="2.40.70.10">
    <property type="entry name" value="Acid Proteases"/>
    <property type="match status" value="1"/>
</dbReference>
<proteinExistence type="predicted"/>
<dbReference type="Gene3D" id="3.30.420.10">
    <property type="entry name" value="Ribonuclease H-like superfamily/Ribonuclease H"/>
    <property type="match status" value="1"/>
</dbReference>
<evidence type="ECO:0000313" key="4">
    <source>
        <dbReference type="Proteomes" id="UP001151760"/>
    </source>
</evidence>
<keyword evidence="3" id="KW-0695">RNA-directed DNA polymerase</keyword>
<dbReference type="InterPro" id="IPR052160">
    <property type="entry name" value="Gypsy_RT_Integrase-like"/>
</dbReference>
<dbReference type="InterPro" id="IPR036397">
    <property type="entry name" value="RNaseH_sf"/>
</dbReference>
<keyword evidence="3" id="KW-0548">Nucleotidyltransferase</keyword>
<dbReference type="EMBL" id="BQNB010015663">
    <property type="protein sequence ID" value="GJT42648.1"/>
    <property type="molecule type" value="Genomic_DNA"/>
</dbReference>
<dbReference type="GO" id="GO:0003964">
    <property type="term" value="F:RNA-directed DNA polymerase activity"/>
    <property type="evidence" value="ECO:0007669"/>
    <property type="project" value="UniProtKB-KW"/>
</dbReference>
<gene>
    <name evidence="3" type="ORF">Tco_0951363</name>
</gene>
<feature type="region of interest" description="Disordered" evidence="1">
    <location>
        <begin position="1"/>
        <end position="24"/>
    </location>
</feature>
<feature type="region of interest" description="Disordered" evidence="1">
    <location>
        <begin position="128"/>
        <end position="151"/>
    </location>
</feature>
<dbReference type="CDD" id="cd00303">
    <property type="entry name" value="retropepsin_like"/>
    <property type="match status" value="1"/>
</dbReference>
<feature type="domain" description="Integrase catalytic" evidence="2">
    <location>
        <begin position="575"/>
        <end position="757"/>
    </location>
</feature>
<dbReference type="InterPro" id="IPR021109">
    <property type="entry name" value="Peptidase_aspartic_dom_sf"/>
</dbReference>
<evidence type="ECO:0000259" key="2">
    <source>
        <dbReference type="PROSITE" id="PS50994"/>
    </source>
</evidence>
<feature type="compositionally biased region" description="Polar residues" evidence="1">
    <location>
        <begin position="140"/>
        <end position="149"/>
    </location>
</feature>
<reference evidence="3" key="1">
    <citation type="journal article" date="2022" name="Int. J. Mol. Sci.">
        <title>Draft Genome of Tanacetum Coccineum: Genomic Comparison of Closely Related Tanacetum-Family Plants.</title>
        <authorList>
            <person name="Yamashiro T."/>
            <person name="Shiraishi A."/>
            <person name="Nakayama K."/>
            <person name="Satake H."/>
        </authorList>
    </citation>
    <scope>NUCLEOTIDE SEQUENCE</scope>
</reference>
<organism evidence="3 4">
    <name type="scientific">Tanacetum coccineum</name>
    <dbReference type="NCBI Taxonomy" id="301880"/>
    <lineage>
        <taxon>Eukaryota</taxon>
        <taxon>Viridiplantae</taxon>
        <taxon>Streptophyta</taxon>
        <taxon>Embryophyta</taxon>
        <taxon>Tracheophyta</taxon>
        <taxon>Spermatophyta</taxon>
        <taxon>Magnoliopsida</taxon>
        <taxon>eudicotyledons</taxon>
        <taxon>Gunneridae</taxon>
        <taxon>Pentapetalae</taxon>
        <taxon>asterids</taxon>
        <taxon>campanulids</taxon>
        <taxon>Asterales</taxon>
        <taxon>Asteraceae</taxon>
        <taxon>Asteroideae</taxon>
        <taxon>Anthemideae</taxon>
        <taxon>Anthemidinae</taxon>
        <taxon>Tanacetum</taxon>
    </lineage>
</organism>
<keyword evidence="4" id="KW-1185">Reference proteome</keyword>
<sequence>MVANQIRPPRQVYQPPTSQPPVYQAQPYQAPAQQVQGVSKTDLENYVKANDAVLRNMQNQGQGLKNQIANLTCMLSKFVNANTASSSGTGTLPSNTVTNPKEDLKGITTRSGVASKGPTIPITSPKVVERETEVTKDTKPPTNNGSTEYVQPPVVHHEPFSEPVIAPVRASMPNQKTSIPFPSRRNDERRREKANDQIEKFYKIFRDLSFEISFTDALMLMPKFASTLKALIGNKEKLSEMARTPLNENCSAVILNKLPKKLGDPGRFLIPSDRSISEPIGIAEDVYVTVGKFQFPADFVVVDFEPDPRVPLILGRSFLKTSRALIDVYEGEITLRVGREAITFNLDQTSRYTANYNHMTANRIDVIDMACEEYSQEVLGFSNVISSGNPTPYYDPIVSTSSPTLTPFGDSDFLLFEEADSFLAIEDDPTSPEVDPTYYDPDGDILLLEAILNSDPSPPPPNQGNYFPEIPKDLKICEANNEKSSVNEPPEVELKDLPPHLEYAFLEGNDKLPVIIAKDLKNEEKAALIEVLKSHKRAIAWKLSDIKGIDPEFCTHKILMEEDYEPNGFQHQRRGMSFPDRKKEKFFKDVKHYFWDDPFLFKICVDQVIRRCVHGKEALDILEACHNGPIGGHHGANLTAKKVFDAGFFWPTIYKDAHEFGAPRAIISDRGTHFCNDQFAKVMLKYGVTHRLSTAYHPQTSGQVEVSNRGLKRILERTVGENRASWSDKLDDALWAFRTAYKTPIGCTPYKLVYGKACHLPIELEHKAYWALKHANFDLKTAGDQRKVQLNELSELRDQAYENSLIYKEKTKRIHDAKIKNRVFNVGDQVLLFNSCLNIFAGSCNHVWSGQFTIVQGMFPAIVIPDL</sequence>
<keyword evidence="3" id="KW-0808">Transferase</keyword>
<evidence type="ECO:0000256" key="1">
    <source>
        <dbReference type="SAM" id="MobiDB-lite"/>
    </source>
</evidence>
<feature type="compositionally biased region" description="Polar residues" evidence="1">
    <location>
        <begin position="84"/>
        <end position="99"/>
    </location>
</feature>
<dbReference type="SUPFAM" id="SSF53098">
    <property type="entry name" value="Ribonuclease H-like"/>
    <property type="match status" value="1"/>
</dbReference>
<name>A0ABQ5DVP2_9ASTR</name>
<dbReference type="InterPro" id="IPR012337">
    <property type="entry name" value="RNaseH-like_sf"/>
</dbReference>
<dbReference type="Proteomes" id="UP001151760">
    <property type="component" value="Unassembled WGS sequence"/>
</dbReference>
<dbReference type="PROSITE" id="PS50994">
    <property type="entry name" value="INTEGRASE"/>
    <property type="match status" value="1"/>
</dbReference>
<protein>
    <submittedName>
        <fullName evidence="3">Reverse transcriptase domain-containing protein</fullName>
    </submittedName>
</protein>
<dbReference type="PANTHER" id="PTHR47266">
    <property type="entry name" value="ENDONUCLEASE-RELATED"/>
    <property type="match status" value="1"/>
</dbReference>
<reference evidence="3" key="2">
    <citation type="submission" date="2022-01" db="EMBL/GenBank/DDBJ databases">
        <authorList>
            <person name="Yamashiro T."/>
            <person name="Shiraishi A."/>
            <person name="Satake H."/>
            <person name="Nakayama K."/>
        </authorList>
    </citation>
    <scope>NUCLEOTIDE SEQUENCE</scope>
</reference>
<feature type="region of interest" description="Disordered" evidence="1">
    <location>
        <begin position="84"/>
        <end position="103"/>
    </location>
</feature>
<comment type="caution">
    <text evidence="3">The sequence shown here is derived from an EMBL/GenBank/DDBJ whole genome shotgun (WGS) entry which is preliminary data.</text>
</comment>
<evidence type="ECO:0000313" key="3">
    <source>
        <dbReference type="EMBL" id="GJT42648.1"/>
    </source>
</evidence>
<dbReference type="InterPro" id="IPR001584">
    <property type="entry name" value="Integrase_cat-core"/>
</dbReference>